<dbReference type="Proteomes" id="UP000427769">
    <property type="component" value="Chromosome"/>
</dbReference>
<dbReference type="EMBL" id="AP021875">
    <property type="protein sequence ID" value="BBO74775.1"/>
    <property type="molecule type" value="Genomic_DNA"/>
</dbReference>
<dbReference type="NCBIfam" id="TIGR02532">
    <property type="entry name" value="IV_pilin_GFxxxE"/>
    <property type="match status" value="1"/>
</dbReference>
<dbReference type="AlphaFoldDB" id="A0A5K7Z234"/>
<keyword evidence="5 6" id="KW-0472">Membrane</keyword>
<dbReference type="PANTHER" id="PTHR30093">
    <property type="entry name" value="GENERAL SECRETION PATHWAY PROTEIN G"/>
    <property type="match status" value="1"/>
</dbReference>
<evidence type="ECO:0000256" key="3">
    <source>
        <dbReference type="ARBA" id="ARBA00022692"/>
    </source>
</evidence>
<evidence type="ECO:0000313" key="8">
    <source>
        <dbReference type="Proteomes" id="UP000427769"/>
    </source>
</evidence>
<dbReference type="InterPro" id="IPR012902">
    <property type="entry name" value="N_methyl_site"/>
</dbReference>
<evidence type="ECO:0000256" key="4">
    <source>
        <dbReference type="ARBA" id="ARBA00022989"/>
    </source>
</evidence>
<dbReference type="Pfam" id="PF07963">
    <property type="entry name" value="N_methyl"/>
    <property type="match status" value="1"/>
</dbReference>
<comment type="subcellular location">
    <subcellularLocation>
        <location evidence="1">Membrane</location>
        <topology evidence="1">Single-pass membrane protein</topology>
    </subcellularLocation>
</comment>
<reference evidence="7 8" key="1">
    <citation type="submission" date="2019-11" db="EMBL/GenBank/DDBJ databases">
        <title>Comparative genomics of hydrocarbon-degrading Desulfosarcina strains.</title>
        <authorList>
            <person name="Watanabe M."/>
            <person name="Kojima H."/>
            <person name="Fukui M."/>
        </authorList>
    </citation>
    <scope>NUCLEOTIDE SEQUENCE [LARGE SCALE GENOMIC DNA]</scope>
    <source>
        <strain evidence="7 8">PP31</strain>
    </source>
</reference>
<keyword evidence="3 6" id="KW-0812">Transmembrane</keyword>
<dbReference type="InterPro" id="IPR045584">
    <property type="entry name" value="Pilin-like"/>
</dbReference>
<evidence type="ECO:0000313" key="7">
    <source>
        <dbReference type="EMBL" id="BBO74775.1"/>
    </source>
</evidence>
<proteinExistence type="predicted"/>
<dbReference type="RefSeq" id="WP_155303759.1">
    <property type="nucleotide sequence ID" value="NZ_AP021875.1"/>
</dbReference>
<dbReference type="KEGG" id="dwd:DSCW_21920"/>
<keyword evidence="2" id="KW-0488">Methylation</keyword>
<gene>
    <name evidence="7" type="ORF">DSCW_21920</name>
</gene>
<keyword evidence="8" id="KW-1185">Reference proteome</keyword>
<evidence type="ECO:0000256" key="6">
    <source>
        <dbReference type="SAM" id="Phobius"/>
    </source>
</evidence>
<sequence length="134" mass="13697">MSNQKGFTMIELVVVIVILGILAAVALPKFVDMRTEAAEAQANGVYGAAQAATALNFSAGLVGKAVAERPAYDSSTCATGEIDDGTCLLNALEETPDGWTASGSTISTTIGSTTYTITVTAETSTAKAALTKSW</sequence>
<evidence type="ECO:0008006" key="9">
    <source>
        <dbReference type="Google" id="ProtNLM"/>
    </source>
</evidence>
<dbReference type="GO" id="GO:0016020">
    <property type="term" value="C:membrane"/>
    <property type="evidence" value="ECO:0007669"/>
    <property type="project" value="UniProtKB-SubCell"/>
</dbReference>
<organism evidence="7 8">
    <name type="scientific">Desulfosarcina widdelii</name>
    <dbReference type="NCBI Taxonomy" id="947919"/>
    <lineage>
        <taxon>Bacteria</taxon>
        <taxon>Pseudomonadati</taxon>
        <taxon>Thermodesulfobacteriota</taxon>
        <taxon>Desulfobacteria</taxon>
        <taxon>Desulfobacterales</taxon>
        <taxon>Desulfosarcinaceae</taxon>
        <taxon>Desulfosarcina</taxon>
    </lineage>
</organism>
<protein>
    <recommendedName>
        <fullName evidence="9">MSHA pilin protein MshA</fullName>
    </recommendedName>
</protein>
<dbReference type="OrthoDB" id="5406097at2"/>
<accession>A0A5K7Z234</accession>
<evidence type="ECO:0000256" key="5">
    <source>
        <dbReference type="ARBA" id="ARBA00023136"/>
    </source>
</evidence>
<dbReference type="PANTHER" id="PTHR30093:SF44">
    <property type="entry name" value="TYPE II SECRETION SYSTEM CORE PROTEIN G"/>
    <property type="match status" value="1"/>
</dbReference>
<evidence type="ECO:0000256" key="1">
    <source>
        <dbReference type="ARBA" id="ARBA00004167"/>
    </source>
</evidence>
<evidence type="ECO:0000256" key="2">
    <source>
        <dbReference type="ARBA" id="ARBA00022481"/>
    </source>
</evidence>
<keyword evidence="4 6" id="KW-1133">Transmembrane helix</keyword>
<dbReference type="Gene3D" id="3.30.700.10">
    <property type="entry name" value="Glycoprotein, Type 4 Pilin"/>
    <property type="match status" value="1"/>
</dbReference>
<feature type="transmembrane region" description="Helical" evidence="6">
    <location>
        <begin position="6"/>
        <end position="27"/>
    </location>
</feature>
<dbReference type="SUPFAM" id="SSF54523">
    <property type="entry name" value="Pili subunits"/>
    <property type="match status" value="1"/>
</dbReference>
<name>A0A5K7Z234_9BACT</name>